<proteinExistence type="predicted"/>
<name>A0A2W5LAD7_SPHMC</name>
<comment type="caution">
    <text evidence="3">The sequence shown here is derived from an EMBL/GenBank/DDBJ whole genome shotgun (WGS) entry which is preliminary data.</text>
</comment>
<feature type="transmembrane region" description="Helical" evidence="1">
    <location>
        <begin position="6"/>
        <end position="26"/>
    </location>
</feature>
<evidence type="ECO:0000259" key="2">
    <source>
        <dbReference type="Pfam" id="PF26604"/>
    </source>
</evidence>
<evidence type="ECO:0000313" key="4">
    <source>
        <dbReference type="Proteomes" id="UP000248597"/>
    </source>
</evidence>
<gene>
    <name evidence="3" type="ORF">DI569_03780</name>
</gene>
<dbReference type="AlphaFoldDB" id="A0A2W5LAD7"/>
<dbReference type="InterPro" id="IPR058058">
    <property type="entry name" value="CBU_0592-like"/>
</dbReference>
<dbReference type="EMBL" id="QFPJ01000006">
    <property type="protein sequence ID" value="PZQ23575.1"/>
    <property type="molecule type" value="Genomic_DNA"/>
</dbReference>
<organism evidence="3 4">
    <name type="scientific">Sphingopyxis macrogoltabida</name>
    <name type="common">Sphingomonas macrogoltabidus</name>
    <dbReference type="NCBI Taxonomy" id="33050"/>
    <lineage>
        <taxon>Bacteria</taxon>
        <taxon>Pseudomonadati</taxon>
        <taxon>Pseudomonadota</taxon>
        <taxon>Alphaproteobacteria</taxon>
        <taxon>Sphingomonadales</taxon>
        <taxon>Sphingomonadaceae</taxon>
        <taxon>Sphingopyxis</taxon>
    </lineage>
</organism>
<feature type="transmembrane region" description="Helical" evidence="1">
    <location>
        <begin position="62"/>
        <end position="79"/>
    </location>
</feature>
<reference evidence="3 4" key="1">
    <citation type="submission" date="2017-08" db="EMBL/GenBank/DDBJ databases">
        <title>Infants hospitalized years apart are colonized by the same room-sourced microbial strains.</title>
        <authorList>
            <person name="Brooks B."/>
            <person name="Olm M.R."/>
            <person name="Firek B.A."/>
            <person name="Baker R."/>
            <person name="Thomas B.C."/>
            <person name="Morowitz M.J."/>
            <person name="Banfield J.F."/>
        </authorList>
    </citation>
    <scope>NUCLEOTIDE SEQUENCE [LARGE SCALE GENOMIC DNA]</scope>
    <source>
        <strain evidence="3">S2_005_003_R2_47</strain>
    </source>
</reference>
<dbReference type="NCBIfam" id="NF047864">
    <property type="entry name" value="CBU_0592_membra"/>
    <property type="match status" value="1"/>
</dbReference>
<feature type="domain" description="CBU-0592-like" evidence="2">
    <location>
        <begin position="9"/>
        <end position="81"/>
    </location>
</feature>
<accession>A0A2W5LAD7</accession>
<dbReference type="Proteomes" id="UP000248597">
    <property type="component" value="Unassembled WGS sequence"/>
</dbReference>
<sequence>MTPAEILIEIIGWTGAGLILLAYILLSFGKLAARSLPYQAMNVAGATGFILNSGYHGALPNAALNVIWVAVGLFTLWSINRAPPRAGPGG</sequence>
<keyword evidence="1" id="KW-1133">Transmembrane helix</keyword>
<keyword evidence="1" id="KW-0812">Transmembrane</keyword>
<evidence type="ECO:0000313" key="3">
    <source>
        <dbReference type="EMBL" id="PZQ23575.1"/>
    </source>
</evidence>
<keyword evidence="1" id="KW-0472">Membrane</keyword>
<dbReference type="Pfam" id="PF26604">
    <property type="entry name" value="CBU_0592"/>
    <property type="match status" value="1"/>
</dbReference>
<protein>
    <recommendedName>
        <fullName evidence="2">CBU-0592-like domain-containing protein</fullName>
    </recommendedName>
</protein>
<evidence type="ECO:0000256" key="1">
    <source>
        <dbReference type="SAM" id="Phobius"/>
    </source>
</evidence>